<dbReference type="GO" id="GO:0004934">
    <property type="term" value="F:mating-type alpha-factor pheromone receptor activity"/>
    <property type="evidence" value="ECO:0007669"/>
    <property type="project" value="InterPro"/>
</dbReference>
<keyword evidence="7 11" id="KW-0472">Membrane</keyword>
<comment type="similarity">
    <text evidence="2">Belongs to the G-protein coupled receptor 4 family.</text>
</comment>
<evidence type="ECO:0000256" key="2">
    <source>
        <dbReference type="ARBA" id="ARBA00011085"/>
    </source>
</evidence>
<keyword evidence="4 11" id="KW-0812">Transmembrane</keyword>
<keyword evidence="3" id="KW-0589">Pheromone response</keyword>
<evidence type="ECO:0000256" key="4">
    <source>
        <dbReference type="ARBA" id="ARBA00022692"/>
    </source>
</evidence>
<evidence type="ECO:0000256" key="7">
    <source>
        <dbReference type="ARBA" id="ARBA00023136"/>
    </source>
</evidence>
<reference evidence="12 13" key="1">
    <citation type="submission" date="2019-01" db="EMBL/GenBank/DDBJ databases">
        <title>Genome sequencing of the rare red list fungi Fomitopsis rosea.</title>
        <authorList>
            <person name="Buettner E."/>
            <person name="Kellner H."/>
        </authorList>
    </citation>
    <scope>NUCLEOTIDE SEQUENCE [LARGE SCALE GENOMIC DNA]</scope>
    <source>
        <strain evidence="12 13">DSM 105464</strain>
    </source>
</reference>
<name>A0A4Y9YI81_9APHY</name>
<protein>
    <submittedName>
        <fullName evidence="12">Uncharacterized protein</fullName>
    </submittedName>
</protein>
<dbReference type="CDD" id="cd14966">
    <property type="entry name" value="7tmD_STE3"/>
    <property type="match status" value="1"/>
</dbReference>
<evidence type="ECO:0000256" key="9">
    <source>
        <dbReference type="ARBA" id="ARBA00023224"/>
    </source>
</evidence>
<dbReference type="GO" id="GO:0005886">
    <property type="term" value="C:plasma membrane"/>
    <property type="evidence" value="ECO:0007669"/>
    <property type="project" value="TreeGrafter"/>
</dbReference>
<evidence type="ECO:0000256" key="1">
    <source>
        <dbReference type="ARBA" id="ARBA00004141"/>
    </source>
</evidence>
<dbReference type="PRINTS" id="PR00899">
    <property type="entry name" value="GPCRSTE3"/>
</dbReference>
<gene>
    <name evidence="12" type="ORF">EVJ58_g4252</name>
</gene>
<feature type="compositionally biased region" description="Basic and acidic residues" evidence="10">
    <location>
        <begin position="408"/>
        <end position="419"/>
    </location>
</feature>
<keyword evidence="6" id="KW-0297">G-protein coupled receptor</keyword>
<evidence type="ECO:0000256" key="3">
    <source>
        <dbReference type="ARBA" id="ARBA00022507"/>
    </source>
</evidence>
<comment type="subcellular location">
    <subcellularLocation>
        <location evidence="1">Membrane</location>
        <topology evidence="1">Multi-pass membrane protein</topology>
    </subcellularLocation>
</comment>
<dbReference type="STRING" id="34475.A0A4Y9YI81"/>
<feature type="compositionally biased region" description="Low complexity" evidence="10">
    <location>
        <begin position="388"/>
        <end position="399"/>
    </location>
</feature>
<organism evidence="12 13">
    <name type="scientific">Rhodofomes roseus</name>
    <dbReference type="NCBI Taxonomy" id="34475"/>
    <lineage>
        <taxon>Eukaryota</taxon>
        <taxon>Fungi</taxon>
        <taxon>Dikarya</taxon>
        <taxon>Basidiomycota</taxon>
        <taxon>Agaricomycotina</taxon>
        <taxon>Agaricomycetes</taxon>
        <taxon>Polyporales</taxon>
        <taxon>Rhodofomes</taxon>
    </lineage>
</organism>
<evidence type="ECO:0000256" key="11">
    <source>
        <dbReference type="SAM" id="Phobius"/>
    </source>
</evidence>
<dbReference type="InterPro" id="IPR001499">
    <property type="entry name" value="GPCR_STE3"/>
</dbReference>
<evidence type="ECO:0000256" key="6">
    <source>
        <dbReference type="ARBA" id="ARBA00023040"/>
    </source>
</evidence>
<feature type="transmembrane region" description="Helical" evidence="11">
    <location>
        <begin position="276"/>
        <end position="294"/>
    </location>
</feature>
<dbReference type="Proteomes" id="UP000298390">
    <property type="component" value="Unassembled WGS sequence"/>
</dbReference>
<keyword evidence="8" id="KW-0675">Receptor</keyword>
<evidence type="ECO:0000313" key="13">
    <source>
        <dbReference type="Proteomes" id="UP000298390"/>
    </source>
</evidence>
<evidence type="ECO:0000313" key="12">
    <source>
        <dbReference type="EMBL" id="TFY61852.1"/>
    </source>
</evidence>
<dbReference type="EMBL" id="SEKV01000190">
    <property type="protein sequence ID" value="TFY61852.1"/>
    <property type="molecule type" value="Genomic_DNA"/>
</dbReference>
<keyword evidence="5 11" id="KW-1133">Transmembrane helix</keyword>
<dbReference type="InterPro" id="IPR000481">
    <property type="entry name" value="GPCR_Pheromne_B_alpha_rcpt"/>
</dbReference>
<feature type="transmembrane region" description="Helical" evidence="11">
    <location>
        <begin position="168"/>
        <end position="189"/>
    </location>
</feature>
<feature type="transmembrane region" description="Helical" evidence="11">
    <location>
        <begin position="119"/>
        <end position="139"/>
    </location>
</feature>
<evidence type="ECO:0000256" key="5">
    <source>
        <dbReference type="ARBA" id="ARBA00022989"/>
    </source>
</evidence>
<keyword evidence="9" id="KW-0807">Transducer</keyword>
<feature type="transmembrane region" description="Helical" evidence="11">
    <location>
        <begin position="210"/>
        <end position="233"/>
    </location>
</feature>
<evidence type="ECO:0000256" key="10">
    <source>
        <dbReference type="SAM" id="MobiDB-lite"/>
    </source>
</evidence>
<proteinExistence type="inferred from homology"/>
<feature type="transmembrane region" description="Helical" evidence="11">
    <location>
        <begin position="81"/>
        <end position="99"/>
    </location>
</feature>
<accession>A0A4Y9YI81</accession>
<dbReference type="Pfam" id="PF02076">
    <property type="entry name" value="STE3"/>
    <property type="match status" value="1"/>
</dbReference>
<feature type="transmembrane region" description="Helical" evidence="11">
    <location>
        <begin position="12"/>
        <end position="31"/>
    </location>
</feature>
<dbReference type="PANTHER" id="PTHR28097">
    <property type="entry name" value="PHEROMONE A FACTOR RECEPTOR"/>
    <property type="match status" value="1"/>
</dbReference>
<comment type="caution">
    <text evidence="12">The sequence shown here is derived from an EMBL/GenBank/DDBJ whole genome shotgun (WGS) entry which is preliminary data.</text>
</comment>
<dbReference type="PANTHER" id="PTHR28097:SF1">
    <property type="entry name" value="PHEROMONE A FACTOR RECEPTOR"/>
    <property type="match status" value="1"/>
</dbReference>
<feature type="region of interest" description="Disordered" evidence="10">
    <location>
        <begin position="379"/>
        <end position="432"/>
    </location>
</feature>
<dbReference type="AlphaFoldDB" id="A0A4Y9YI81"/>
<sequence>MADSDPWVAQENATIAFSLLGSVLANVPLYWHLRAWNMGSVQYIFWVGSQCLLQFINNIVWKDNAINWAPVWCDITTRWALASSIAICSSALVIMRRLYHIANITTIHLTREDKRRMIIEDTLIGSGFPILQVLLYWFIQGHRFDIYEGIGCWPAIPNTILSWFIYDLWPVFFGTMTAFYCTLTIRAFLKRRKQLAQIMATNSDLNFSRYLRLMGLAAVNMIFTLPLGIYTMIVNASSPIYVWRGLADLHYDFSAVNQYPAILWRSSPLAARSLEFSEWSFIGCALLFFAFFGFGDEARRHYRKAYEVVVKRLGLRPDLWQRLPEGWRLGSKPAGPQPINIVLPTIAPPSKRDTVYTTSGKLSISISLTDVGPDGNVVDNLKPPCLPSTRSSSSHYSIDSESDTYVSSDKDEKKDERESPLPPLPLEDPDFVLDIRRMTVPRPAPDVPMSVRHSMDIV</sequence>
<evidence type="ECO:0000256" key="8">
    <source>
        <dbReference type="ARBA" id="ARBA00023170"/>
    </source>
</evidence>
<dbReference type="PRINTS" id="PR00901">
    <property type="entry name" value="PHEROMONEBAR"/>
</dbReference>
<dbReference type="GO" id="GO:0000750">
    <property type="term" value="P:pheromone-dependent signal transduction involved in conjugation with cellular fusion"/>
    <property type="evidence" value="ECO:0007669"/>
    <property type="project" value="TreeGrafter"/>
</dbReference>